<evidence type="ECO:0000313" key="3">
    <source>
        <dbReference type="EMBL" id="KAF3521182.1"/>
    </source>
</evidence>
<protein>
    <submittedName>
        <fullName evidence="2">Uncharacterized protein</fullName>
    </submittedName>
</protein>
<reference evidence="3" key="2">
    <citation type="submission" date="2019-12" db="EMBL/GenBank/DDBJ databases">
        <authorList>
            <person name="Studholme D.J."/>
            <person name="Sarris P."/>
        </authorList>
    </citation>
    <scope>NUCLEOTIDE SEQUENCE</scope>
    <source>
        <strain evidence="3">PFS-1207/04</strain>
        <tissue evidence="3">Leaf</tissue>
    </source>
</reference>
<organism evidence="2">
    <name type="scientific">Brassica cretica</name>
    <name type="common">Mustard</name>
    <dbReference type="NCBI Taxonomy" id="69181"/>
    <lineage>
        <taxon>Eukaryota</taxon>
        <taxon>Viridiplantae</taxon>
        <taxon>Streptophyta</taxon>
        <taxon>Embryophyta</taxon>
        <taxon>Tracheophyta</taxon>
        <taxon>Spermatophyta</taxon>
        <taxon>Magnoliopsida</taxon>
        <taxon>eudicotyledons</taxon>
        <taxon>Gunneridae</taxon>
        <taxon>Pentapetalae</taxon>
        <taxon>rosids</taxon>
        <taxon>malvids</taxon>
        <taxon>Brassicales</taxon>
        <taxon>Brassicaceae</taxon>
        <taxon>Brassiceae</taxon>
        <taxon>Brassica</taxon>
    </lineage>
</organism>
<proteinExistence type="predicted"/>
<evidence type="ECO:0000313" key="4">
    <source>
        <dbReference type="Proteomes" id="UP000266723"/>
    </source>
</evidence>
<name>A0A8S9KDJ5_BRACR</name>
<feature type="region of interest" description="Disordered" evidence="1">
    <location>
        <begin position="378"/>
        <end position="398"/>
    </location>
</feature>
<keyword evidence="4" id="KW-1185">Reference proteome</keyword>
<evidence type="ECO:0000313" key="2">
    <source>
        <dbReference type="EMBL" id="KAF2593220.1"/>
    </source>
</evidence>
<dbReference type="OrthoDB" id="10373546at2759"/>
<dbReference type="Proteomes" id="UP000266723">
    <property type="component" value="Unassembled WGS sequence"/>
</dbReference>
<accession>A0A8S9KDJ5</accession>
<gene>
    <name evidence="3" type="ORF">DY000_02061465</name>
    <name evidence="2" type="ORF">F2Q70_00043961</name>
</gene>
<feature type="region of interest" description="Disordered" evidence="1">
    <location>
        <begin position="15"/>
        <end position="39"/>
    </location>
</feature>
<sequence>MDSVEDSYHLKSYTKKLKQKEDKGSDVPLGSAPGKTDMHGLIMRSSKDICSLFDSYLPNHKASTHEISWIVFATQLRSSPKKNQIKRSSYVTVMPFTNQVIFSSREFRPPEKLEMANLLFDEPTTNSIMPKNTFRFLVRLSPSKQISISLDFSPKVAVQPDLHISSSLLAMTSLSTRKIYFSLPHRELSFLVGVLCRSFTRSTSTFCSEFYSSSSVANRTFPEDPKTNPLSRPLPFSATKSGVCSYSLSKTDSGNKRFNYGFINSLWLRYGNIGVQSRFLAKDSAFPPNPVKHLCFYTGLKVARATSSDSSIIHRHLVSEALYPIALSHMSPWCRPKLAISSSRVCSVSSPNLRLLKLQSCSPLRLYSADKFIKSSSRQDQERSLSTSSFSEERTFPPPLLSMRDRHIPIEISEKLFNSFTVLLSRVSVYTEPEDATRLVFVMCSGGKGWFSTSQCKVTMIYESGFTVNLPTHLSSVSFSLSISSEELSVLTSVVFKFHCCNQRGWIILSSYYSTVAHSEKVWALGDSSTRKRN</sequence>
<evidence type="ECO:0000256" key="1">
    <source>
        <dbReference type="SAM" id="MobiDB-lite"/>
    </source>
</evidence>
<reference evidence="2" key="1">
    <citation type="submission" date="2019-12" db="EMBL/GenBank/DDBJ databases">
        <title>Genome sequencing and annotation of Brassica cretica.</title>
        <authorList>
            <person name="Studholme D.J."/>
            <person name="Sarris P.F."/>
        </authorList>
    </citation>
    <scope>NUCLEOTIDE SEQUENCE</scope>
    <source>
        <strain evidence="2">PFS-102/07</strain>
        <tissue evidence="2">Leaf</tissue>
    </source>
</reference>
<dbReference type="AlphaFoldDB" id="A0A8S9KDJ5"/>
<reference evidence="3 4" key="3">
    <citation type="journal article" date="2020" name="BMC Genomics">
        <title>Intraspecific diversification of the crop wild relative Brassica cretica Lam. using demographic model selection.</title>
        <authorList>
            <person name="Kioukis A."/>
            <person name="Michalopoulou V.A."/>
            <person name="Briers L."/>
            <person name="Pirintsos S."/>
            <person name="Studholme D.J."/>
            <person name="Pavlidis P."/>
            <person name="Sarris P.F."/>
        </authorList>
    </citation>
    <scope>NUCLEOTIDE SEQUENCE [LARGE SCALE GENOMIC DNA]</scope>
    <source>
        <strain evidence="4">cv. PFS-1207/04</strain>
        <strain evidence="3">PFS-1207/04</strain>
    </source>
</reference>
<comment type="caution">
    <text evidence="2">The sequence shown here is derived from an EMBL/GenBank/DDBJ whole genome shotgun (WGS) entry which is preliminary data.</text>
</comment>
<dbReference type="EMBL" id="QGKY02000164">
    <property type="protein sequence ID" value="KAF2593220.1"/>
    <property type="molecule type" value="Genomic_DNA"/>
</dbReference>
<dbReference type="EMBL" id="QGKV02001556">
    <property type="protein sequence ID" value="KAF3521182.1"/>
    <property type="molecule type" value="Genomic_DNA"/>
</dbReference>